<dbReference type="InterPro" id="IPR025959">
    <property type="entry name" value="Winged_HTH_dom"/>
</dbReference>
<evidence type="ECO:0000313" key="3">
    <source>
        <dbReference type="EMBL" id="PON40031.1"/>
    </source>
</evidence>
<evidence type="ECO:0000259" key="2">
    <source>
        <dbReference type="Pfam" id="PF13592"/>
    </source>
</evidence>
<evidence type="ECO:0000256" key="1">
    <source>
        <dbReference type="SAM" id="MobiDB-lite"/>
    </source>
</evidence>
<feature type="domain" description="Winged helix-turn helix" evidence="2">
    <location>
        <begin position="69"/>
        <end position="124"/>
    </location>
</feature>
<comment type="caution">
    <text evidence="3">The sequence shown here is derived from an EMBL/GenBank/DDBJ whole genome shotgun (WGS) entry which is preliminary data.</text>
</comment>
<dbReference type="Pfam" id="PF13592">
    <property type="entry name" value="HTH_33"/>
    <property type="match status" value="1"/>
</dbReference>
<dbReference type="OrthoDB" id="10522844at2759"/>
<protein>
    <recommendedName>
        <fullName evidence="2">Winged helix-turn helix domain-containing protein</fullName>
    </recommendedName>
</protein>
<organism evidence="3 4">
    <name type="scientific">Parasponia andersonii</name>
    <name type="common">Sponia andersonii</name>
    <dbReference type="NCBI Taxonomy" id="3476"/>
    <lineage>
        <taxon>Eukaryota</taxon>
        <taxon>Viridiplantae</taxon>
        <taxon>Streptophyta</taxon>
        <taxon>Embryophyta</taxon>
        <taxon>Tracheophyta</taxon>
        <taxon>Spermatophyta</taxon>
        <taxon>Magnoliopsida</taxon>
        <taxon>eudicotyledons</taxon>
        <taxon>Gunneridae</taxon>
        <taxon>Pentapetalae</taxon>
        <taxon>rosids</taxon>
        <taxon>fabids</taxon>
        <taxon>Rosales</taxon>
        <taxon>Cannabaceae</taxon>
        <taxon>Parasponia</taxon>
    </lineage>
</organism>
<evidence type="ECO:0000313" key="4">
    <source>
        <dbReference type="Proteomes" id="UP000237105"/>
    </source>
</evidence>
<sequence>MISKKLLLDSSHGRRIMPIRPGNCLRLPCSISANRQHDTADCPGLGPRQALAKVVENDPIPAIHGVIHWRFKDLFQWIFQEFHISIDEMTIECELRVLGFAKLSARPCHYAQNELETATFKKNSPSLWQKSGPSSCRAWTSNSSGPMKRA</sequence>
<proteinExistence type="predicted"/>
<dbReference type="AlphaFoldDB" id="A0A2P5AU33"/>
<accession>A0A2P5AU33</accession>
<gene>
    <name evidence="3" type="ORF">PanWU01x14_300550</name>
</gene>
<reference evidence="4" key="1">
    <citation type="submission" date="2016-06" db="EMBL/GenBank/DDBJ databases">
        <title>Parallel loss of symbiosis genes in relatives of nitrogen-fixing non-legume Parasponia.</title>
        <authorList>
            <person name="Van Velzen R."/>
            <person name="Holmer R."/>
            <person name="Bu F."/>
            <person name="Rutten L."/>
            <person name="Van Zeijl A."/>
            <person name="Liu W."/>
            <person name="Santuari L."/>
            <person name="Cao Q."/>
            <person name="Sharma T."/>
            <person name="Shen D."/>
            <person name="Roswanjaya Y."/>
            <person name="Wardhani T."/>
            <person name="Kalhor M.S."/>
            <person name="Jansen J."/>
            <person name="Van den Hoogen J."/>
            <person name="Gungor B."/>
            <person name="Hartog M."/>
            <person name="Hontelez J."/>
            <person name="Verver J."/>
            <person name="Yang W.-C."/>
            <person name="Schijlen E."/>
            <person name="Repin R."/>
            <person name="Schilthuizen M."/>
            <person name="Schranz E."/>
            <person name="Heidstra R."/>
            <person name="Miyata K."/>
            <person name="Fedorova E."/>
            <person name="Kohlen W."/>
            <person name="Bisseling T."/>
            <person name="Smit S."/>
            <person name="Geurts R."/>
        </authorList>
    </citation>
    <scope>NUCLEOTIDE SEQUENCE [LARGE SCALE GENOMIC DNA]</scope>
    <source>
        <strain evidence="4">cv. WU1-14</strain>
    </source>
</reference>
<dbReference type="EMBL" id="JXTB01000448">
    <property type="protein sequence ID" value="PON40031.1"/>
    <property type="molecule type" value="Genomic_DNA"/>
</dbReference>
<keyword evidence="4" id="KW-1185">Reference proteome</keyword>
<name>A0A2P5AU33_PARAD</name>
<dbReference type="Proteomes" id="UP000237105">
    <property type="component" value="Unassembled WGS sequence"/>
</dbReference>
<feature type="region of interest" description="Disordered" evidence="1">
    <location>
        <begin position="131"/>
        <end position="150"/>
    </location>
</feature>